<sequence length="86" mass="9556">MSSTTGQKAETFGIFSDSDQELHQDLPKVNPPHLVEKIGGFDVETHIRQMGAKFSTNSKKLKTLTVFRSTSEALLSDYIANLPLFN</sequence>
<proteinExistence type="predicted"/>
<evidence type="ECO:0000313" key="2">
    <source>
        <dbReference type="EMBL" id="CAC5343478.1"/>
    </source>
</evidence>
<reference evidence="2" key="1">
    <citation type="submission" date="2020-05" db="EMBL/GenBank/DDBJ databases">
        <authorList>
            <consortium name="Genoscope - CEA"/>
            <person name="William W."/>
        </authorList>
    </citation>
    <scope>NUCLEOTIDE SEQUENCE [LARGE SCALE GENOMIC DNA]</scope>
    <source>
        <strain evidence="2">PCC 7821</strain>
    </source>
</reference>
<dbReference type="RefSeq" id="WP_026796559.1">
    <property type="nucleotide sequence ID" value="NZ_LR812490.1"/>
</dbReference>
<dbReference type="EMBL" id="CZCZ02000013">
    <property type="protein sequence ID" value="CAC5343478.1"/>
    <property type="molecule type" value="Genomic_DNA"/>
</dbReference>
<comment type="caution">
    <text evidence="2">The sequence shown here is derived from an EMBL/GenBank/DDBJ whole genome shotgun (WGS) entry which is preliminary data.</text>
</comment>
<dbReference type="EMBL" id="LR812490">
    <property type="protein sequence ID" value="CAC5343478.1"/>
    <property type="molecule type" value="Genomic_DNA"/>
</dbReference>
<gene>
    <name evidence="2" type="ORF">PLAN_30660</name>
</gene>
<keyword evidence="3" id="KW-1185">Reference proteome</keyword>
<evidence type="ECO:0000313" key="3">
    <source>
        <dbReference type="Proteomes" id="UP000196521"/>
    </source>
</evidence>
<protein>
    <submittedName>
        <fullName evidence="2">Uncharacterized protein</fullName>
    </submittedName>
</protein>
<name>A0A6J7ZL40_PLARU</name>
<organism evidence="2 3">
    <name type="scientific">Planktothrix rubescens CCAP 1459/22</name>
    <dbReference type="NCBI Taxonomy" id="329571"/>
    <lineage>
        <taxon>Bacteria</taxon>
        <taxon>Bacillati</taxon>
        <taxon>Cyanobacteriota</taxon>
        <taxon>Cyanophyceae</taxon>
        <taxon>Oscillatoriophycideae</taxon>
        <taxon>Oscillatoriales</taxon>
        <taxon>Microcoleaceae</taxon>
        <taxon>Planktothrix</taxon>
    </lineage>
</organism>
<evidence type="ECO:0000256" key="1">
    <source>
        <dbReference type="SAM" id="MobiDB-lite"/>
    </source>
</evidence>
<dbReference type="Proteomes" id="UP000196521">
    <property type="component" value="Chromosome"/>
</dbReference>
<dbReference type="AlphaFoldDB" id="A0A6J7ZL40"/>
<feature type="region of interest" description="Disordered" evidence="1">
    <location>
        <begin position="1"/>
        <end position="29"/>
    </location>
</feature>
<accession>A0A6J7ZL40</accession>